<dbReference type="EMBL" id="CAICTM010000246">
    <property type="protein sequence ID" value="CAB9505903.1"/>
    <property type="molecule type" value="Genomic_DNA"/>
</dbReference>
<dbReference type="InterPro" id="IPR053159">
    <property type="entry name" value="Hybrid_Histidine_Kinase"/>
</dbReference>
<proteinExistence type="predicted"/>
<dbReference type="OrthoDB" id="55440at2759"/>
<evidence type="ECO:0000259" key="1">
    <source>
        <dbReference type="Pfam" id="PF13191"/>
    </source>
</evidence>
<evidence type="ECO:0000313" key="3">
    <source>
        <dbReference type="Proteomes" id="UP001153069"/>
    </source>
</evidence>
<dbReference type="Proteomes" id="UP001153069">
    <property type="component" value="Unassembled WGS sequence"/>
</dbReference>
<dbReference type="AlphaFoldDB" id="A0A9N8HD65"/>
<sequence>MSVEAKRLKLPIVPRREEEALLRKALQEAREGAVRVVLLGGKSGTGKSTLIRKTLGDLSNCWQAETKFDQRKSNAPLENLRGLLSQLIDAVMKAEGTMCPRVLKDTLDKRQYHVLRSFLTNAVTDDLLEEDSSEEFKSSDSDDEDSVVTQAAEVSKDALSVLTSTFKACVRSIAKLSTVVLTADDIHWSCPTSMQIFRSLLLDHTLENILICGTFRTEEDTATEGFYDWKEQLQDELTQSTPSATVQTVLLDDLTHLQVSELLADALSKDVETVKELSDLVYGFTHGNLFFMKHFLEKLQEDELLQFDMMMFQWKWSVEAIKRRSSLSDNVVQTLASRIHKLPQHVQNVLMLAACFGAHFDIRALEKARSALNVECVYHSIAQALEQEFVIKLNDTHYRFSHDMIQLTAYGLLPEDIEVAQVHWRIGSLLMNETELLNDDSTFFATVDHLNLGADGSDECITSCDYDKKCKLAKMNYRAGKKAVALSSFMPAARYLEAGVACLGDKPFECQRELAIKLYSCLATTEYVCGNIDEALAASKEVMENSTDCDEKIPMLVVMFDCYVAQGRVSDMLEYCYWKLDLLGIKFPRKPNSIYVQMEYQKMKSRLSAMSNEDILALPLISDWKKEIALEILYRMTMPLYQLEEQALCTLVAAQMIQITLKYGLSKNCAQGFVFAASFIAGQSHDIREAHRLGQLAAKCVDKFGVSTSSLSVTSMIPTITKWWLEPASNVLEDYLVAEKACMKRGLIGNAFQSTVGYSVNYFYTGLPLGPLLDDVEKHCNRYLEYNQVMFFFLASPLWQCLLNLTGRSENPASMEEGTVIEMRNKMYNHNNSGAQSIQSYQMVLSYYMGDLAKATEMADSLHKAKPGFMKAAFWYSCRRFFFGLIAIANYRRNGQWKYKAQADKELKYFRTVVKEGAINLVHKLQLLEAEMMSTNTCTLTGPTCETVLAKYDDAIVSASRAGFLQDAAFANYLCFQFIEQKQERMHMAELYVKRSFELWMSWGAMTVASSLADRHPKYFNSDSVRSSISSSMKTSLTSSGSGYRSRPRFDKNLSSQHKELNVM</sequence>
<reference evidence="2" key="1">
    <citation type="submission" date="2020-06" db="EMBL/GenBank/DDBJ databases">
        <authorList>
            <consortium name="Plant Systems Biology data submission"/>
        </authorList>
    </citation>
    <scope>NUCLEOTIDE SEQUENCE</scope>
    <source>
        <strain evidence="2">D6</strain>
    </source>
</reference>
<dbReference type="SUPFAM" id="SSF52540">
    <property type="entry name" value="P-loop containing nucleoside triphosphate hydrolases"/>
    <property type="match status" value="1"/>
</dbReference>
<comment type="caution">
    <text evidence="2">The sequence shown here is derived from an EMBL/GenBank/DDBJ whole genome shotgun (WGS) entry which is preliminary data.</text>
</comment>
<dbReference type="InterPro" id="IPR027417">
    <property type="entry name" value="P-loop_NTPase"/>
</dbReference>
<name>A0A9N8HD65_9STRA</name>
<organism evidence="2 3">
    <name type="scientific">Seminavis robusta</name>
    <dbReference type="NCBI Taxonomy" id="568900"/>
    <lineage>
        <taxon>Eukaryota</taxon>
        <taxon>Sar</taxon>
        <taxon>Stramenopiles</taxon>
        <taxon>Ochrophyta</taxon>
        <taxon>Bacillariophyta</taxon>
        <taxon>Bacillariophyceae</taxon>
        <taxon>Bacillariophycidae</taxon>
        <taxon>Naviculales</taxon>
        <taxon>Naviculaceae</taxon>
        <taxon>Seminavis</taxon>
    </lineage>
</organism>
<evidence type="ECO:0000313" key="2">
    <source>
        <dbReference type="EMBL" id="CAB9505903.1"/>
    </source>
</evidence>
<dbReference type="InterPro" id="IPR041664">
    <property type="entry name" value="AAA_16"/>
</dbReference>
<protein>
    <submittedName>
        <fullName evidence="2">Transcriptional regulator</fullName>
    </submittedName>
</protein>
<feature type="domain" description="Orc1-like AAA ATPase" evidence="1">
    <location>
        <begin position="15"/>
        <end position="211"/>
    </location>
</feature>
<dbReference type="Pfam" id="PF13191">
    <property type="entry name" value="AAA_16"/>
    <property type="match status" value="1"/>
</dbReference>
<dbReference type="PANTHER" id="PTHR43642">
    <property type="entry name" value="HYBRID SIGNAL TRANSDUCTION HISTIDINE KINASE G"/>
    <property type="match status" value="1"/>
</dbReference>
<gene>
    <name evidence="2" type="ORF">SEMRO_247_G098110.1</name>
</gene>
<accession>A0A9N8HD65</accession>
<keyword evidence="3" id="KW-1185">Reference proteome</keyword>
<dbReference type="PANTHER" id="PTHR43642:SF1">
    <property type="entry name" value="HYBRID SIGNAL TRANSDUCTION HISTIDINE KINASE G"/>
    <property type="match status" value="1"/>
</dbReference>